<dbReference type="AlphaFoldDB" id="D6X0N4"/>
<evidence type="ECO:0000313" key="3">
    <source>
        <dbReference type="Proteomes" id="UP000007266"/>
    </source>
</evidence>
<keyword evidence="1" id="KW-0175">Coiled coil</keyword>
<keyword evidence="3" id="KW-1185">Reference proteome</keyword>
<reference evidence="2 3" key="2">
    <citation type="journal article" date="2010" name="Nucleic Acids Res.">
        <title>BeetleBase in 2010: revisions to provide comprehensive genomic information for Tribolium castaneum.</title>
        <authorList>
            <person name="Kim H.S."/>
            <person name="Murphy T."/>
            <person name="Xia J."/>
            <person name="Caragea D."/>
            <person name="Park Y."/>
            <person name="Beeman R.W."/>
            <person name="Lorenzen M.D."/>
            <person name="Butcher S."/>
            <person name="Manak J.R."/>
            <person name="Brown S.J."/>
        </authorList>
    </citation>
    <scope>GENOME REANNOTATION</scope>
    <source>
        <strain evidence="2 3">Georgia GA2</strain>
    </source>
</reference>
<gene>
    <name evidence="2" type="primary">GLEAN_12173</name>
    <name evidence="2" type="ORF">TcasGA2_TC012173</name>
</gene>
<evidence type="ECO:0000313" key="2">
    <source>
        <dbReference type="EMBL" id="EFA10003.1"/>
    </source>
</evidence>
<evidence type="ECO:0000256" key="1">
    <source>
        <dbReference type="SAM" id="Coils"/>
    </source>
</evidence>
<dbReference type="EMBL" id="KQ971371">
    <property type="protein sequence ID" value="EFA10003.1"/>
    <property type="molecule type" value="Genomic_DNA"/>
</dbReference>
<dbReference type="InParanoid" id="D6X0N4"/>
<organism evidence="2 3">
    <name type="scientific">Tribolium castaneum</name>
    <name type="common">Red flour beetle</name>
    <dbReference type="NCBI Taxonomy" id="7070"/>
    <lineage>
        <taxon>Eukaryota</taxon>
        <taxon>Metazoa</taxon>
        <taxon>Ecdysozoa</taxon>
        <taxon>Arthropoda</taxon>
        <taxon>Hexapoda</taxon>
        <taxon>Insecta</taxon>
        <taxon>Pterygota</taxon>
        <taxon>Neoptera</taxon>
        <taxon>Endopterygota</taxon>
        <taxon>Coleoptera</taxon>
        <taxon>Polyphaga</taxon>
        <taxon>Cucujiformia</taxon>
        <taxon>Tenebrionidae</taxon>
        <taxon>Tenebrionidae incertae sedis</taxon>
        <taxon>Tribolium</taxon>
    </lineage>
</organism>
<sequence length="320" mass="36760">MADGTGPPVLGPLDFPNLESENCNFCSRPVRNRVLCVKCKKSFHPSCLNQANQAKNPKCLHERNADTVNTPETMFSNDIIIEFLKSREFGAIIQKAVRVETEKLHKKIESLEKEVRFLKRNETRTNVTEPIAREEDENILVPEKEQLARNTTKNNTTEKVKFDWSKEVEENDTDANMENNEKWTTIVKKRNLRKVSNNGNTSGSSGRKKQQVIVGAAKLDETENFSAVKNRKAWFYIGKVEKDIGENKLTNYLKSRLPQADISLEKLVSKGKNESYKFGLKFEYMEAEFWPDGIILRRWNFPKNKEAVNFPKSPLISVTT</sequence>
<dbReference type="HOGENOM" id="CLU_991538_0_0_1"/>
<protein>
    <submittedName>
        <fullName evidence="2">Uncharacterized protein</fullName>
    </submittedName>
</protein>
<feature type="coiled-coil region" evidence="1">
    <location>
        <begin position="94"/>
        <end position="121"/>
    </location>
</feature>
<name>D6X0N4_TRICA</name>
<dbReference type="PhylomeDB" id="D6X0N4"/>
<proteinExistence type="predicted"/>
<reference evidence="2 3" key="1">
    <citation type="journal article" date="2008" name="Nature">
        <title>The genome of the model beetle and pest Tribolium castaneum.</title>
        <authorList>
            <consortium name="Tribolium Genome Sequencing Consortium"/>
            <person name="Richards S."/>
            <person name="Gibbs R.A."/>
            <person name="Weinstock G.M."/>
            <person name="Brown S.J."/>
            <person name="Denell R."/>
            <person name="Beeman R.W."/>
            <person name="Gibbs R."/>
            <person name="Beeman R.W."/>
            <person name="Brown S.J."/>
            <person name="Bucher G."/>
            <person name="Friedrich M."/>
            <person name="Grimmelikhuijzen C.J."/>
            <person name="Klingler M."/>
            <person name="Lorenzen M."/>
            <person name="Richards S."/>
            <person name="Roth S."/>
            <person name="Schroder R."/>
            <person name="Tautz D."/>
            <person name="Zdobnov E.M."/>
            <person name="Muzny D."/>
            <person name="Gibbs R.A."/>
            <person name="Weinstock G.M."/>
            <person name="Attaway T."/>
            <person name="Bell S."/>
            <person name="Buhay C.J."/>
            <person name="Chandrabose M.N."/>
            <person name="Chavez D."/>
            <person name="Clerk-Blankenburg K.P."/>
            <person name="Cree A."/>
            <person name="Dao M."/>
            <person name="Davis C."/>
            <person name="Chacko J."/>
            <person name="Dinh H."/>
            <person name="Dugan-Rocha S."/>
            <person name="Fowler G."/>
            <person name="Garner T.T."/>
            <person name="Garnes J."/>
            <person name="Gnirke A."/>
            <person name="Hawes A."/>
            <person name="Hernandez J."/>
            <person name="Hines S."/>
            <person name="Holder M."/>
            <person name="Hume J."/>
            <person name="Jhangiani S.N."/>
            <person name="Joshi V."/>
            <person name="Khan Z.M."/>
            <person name="Jackson L."/>
            <person name="Kovar C."/>
            <person name="Kowis A."/>
            <person name="Lee S."/>
            <person name="Lewis L.R."/>
            <person name="Margolis J."/>
            <person name="Morgan M."/>
            <person name="Nazareth L.V."/>
            <person name="Nguyen N."/>
            <person name="Okwuonu G."/>
            <person name="Parker D."/>
            <person name="Richards S."/>
            <person name="Ruiz S.J."/>
            <person name="Santibanez J."/>
            <person name="Savard J."/>
            <person name="Scherer S.E."/>
            <person name="Schneider B."/>
            <person name="Sodergren E."/>
            <person name="Tautz D."/>
            <person name="Vattahil S."/>
            <person name="Villasana D."/>
            <person name="White C.S."/>
            <person name="Wright R."/>
            <person name="Park Y."/>
            <person name="Beeman R.W."/>
            <person name="Lord J."/>
            <person name="Oppert B."/>
            <person name="Lorenzen M."/>
            <person name="Brown S."/>
            <person name="Wang L."/>
            <person name="Savard J."/>
            <person name="Tautz D."/>
            <person name="Richards S."/>
            <person name="Weinstock G."/>
            <person name="Gibbs R.A."/>
            <person name="Liu Y."/>
            <person name="Worley K."/>
            <person name="Weinstock G."/>
            <person name="Elsik C.G."/>
            <person name="Reese J.T."/>
            <person name="Elhaik E."/>
            <person name="Landan G."/>
            <person name="Graur D."/>
            <person name="Arensburger P."/>
            <person name="Atkinson P."/>
            <person name="Beeman R.W."/>
            <person name="Beidler J."/>
            <person name="Brown S.J."/>
            <person name="Demuth J.P."/>
            <person name="Drury D.W."/>
            <person name="Du Y.Z."/>
            <person name="Fujiwara H."/>
            <person name="Lorenzen M."/>
            <person name="Maselli V."/>
            <person name="Osanai M."/>
            <person name="Park Y."/>
            <person name="Robertson H.M."/>
            <person name="Tu Z."/>
            <person name="Wang J.J."/>
            <person name="Wang S."/>
            <person name="Richards S."/>
            <person name="Song H."/>
            <person name="Zhang L."/>
            <person name="Sodergren E."/>
            <person name="Werner D."/>
            <person name="Stanke M."/>
            <person name="Morgenstern B."/>
            <person name="Solovyev V."/>
            <person name="Kosarev P."/>
            <person name="Brown G."/>
            <person name="Chen H.C."/>
            <person name="Ermolaeva O."/>
            <person name="Hlavina W."/>
            <person name="Kapustin Y."/>
            <person name="Kiryutin B."/>
            <person name="Kitts P."/>
            <person name="Maglott D."/>
            <person name="Pruitt K."/>
            <person name="Sapojnikov V."/>
            <person name="Souvorov A."/>
            <person name="Mackey A.J."/>
            <person name="Waterhouse R.M."/>
            <person name="Wyder S."/>
            <person name="Zdobnov E.M."/>
            <person name="Zdobnov E.M."/>
            <person name="Wyder S."/>
            <person name="Kriventseva E.V."/>
            <person name="Kadowaki T."/>
            <person name="Bork P."/>
            <person name="Aranda M."/>
            <person name="Bao R."/>
            <person name="Beermann A."/>
            <person name="Berns N."/>
            <person name="Bolognesi R."/>
            <person name="Bonneton F."/>
            <person name="Bopp D."/>
            <person name="Brown S.J."/>
            <person name="Bucher G."/>
            <person name="Butts T."/>
            <person name="Chaumot A."/>
            <person name="Denell R.E."/>
            <person name="Ferrier D.E."/>
            <person name="Friedrich M."/>
            <person name="Gordon C.M."/>
            <person name="Jindra M."/>
            <person name="Klingler M."/>
            <person name="Lan Q."/>
            <person name="Lattorff H.M."/>
            <person name="Laudet V."/>
            <person name="von Levetsow C."/>
            <person name="Liu Z."/>
            <person name="Lutz R."/>
            <person name="Lynch J.A."/>
            <person name="da Fonseca R.N."/>
            <person name="Posnien N."/>
            <person name="Reuter R."/>
            <person name="Roth S."/>
            <person name="Savard J."/>
            <person name="Schinko J.B."/>
            <person name="Schmitt C."/>
            <person name="Schoppmeier M."/>
            <person name="Schroder R."/>
            <person name="Shippy T.D."/>
            <person name="Simonnet F."/>
            <person name="Marques-Souza H."/>
            <person name="Tautz D."/>
            <person name="Tomoyasu Y."/>
            <person name="Trauner J."/>
            <person name="Van der Zee M."/>
            <person name="Vervoort M."/>
            <person name="Wittkopp N."/>
            <person name="Wimmer E.A."/>
            <person name="Yang X."/>
            <person name="Jones A.K."/>
            <person name="Sattelle D.B."/>
            <person name="Ebert P.R."/>
            <person name="Nelson D."/>
            <person name="Scott J.G."/>
            <person name="Beeman R.W."/>
            <person name="Muthukrishnan S."/>
            <person name="Kramer K.J."/>
            <person name="Arakane Y."/>
            <person name="Beeman R.W."/>
            <person name="Zhu Q."/>
            <person name="Hogenkamp D."/>
            <person name="Dixit R."/>
            <person name="Oppert B."/>
            <person name="Jiang H."/>
            <person name="Zou Z."/>
            <person name="Marshall J."/>
            <person name="Elpidina E."/>
            <person name="Vinokurov K."/>
            <person name="Oppert C."/>
            <person name="Zou Z."/>
            <person name="Evans J."/>
            <person name="Lu Z."/>
            <person name="Zhao P."/>
            <person name="Sumathipala N."/>
            <person name="Altincicek B."/>
            <person name="Vilcinskas A."/>
            <person name="Williams M."/>
            <person name="Hultmark D."/>
            <person name="Hetru C."/>
            <person name="Jiang H."/>
            <person name="Grimmelikhuijzen C.J."/>
            <person name="Hauser F."/>
            <person name="Cazzamali G."/>
            <person name="Williamson M."/>
            <person name="Park Y."/>
            <person name="Li B."/>
            <person name="Tanaka Y."/>
            <person name="Predel R."/>
            <person name="Neupert S."/>
            <person name="Schachtner J."/>
            <person name="Verleyen P."/>
            <person name="Raible F."/>
            <person name="Bork P."/>
            <person name="Friedrich M."/>
            <person name="Walden K.K."/>
            <person name="Robertson H.M."/>
            <person name="Angeli S."/>
            <person name="Foret S."/>
            <person name="Bucher G."/>
            <person name="Schuetz S."/>
            <person name="Maleszka R."/>
            <person name="Wimmer E.A."/>
            <person name="Beeman R.W."/>
            <person name="Lorenzen M."/>
            <person name="Tomoyasu Y."/>
            <person name="Miller S.C."/>
            <person name="Grossmann D."/>
            <person name="Bucher G."/>
        </authorList>
    </citation>
    <scope>NUCLEOTIDE SEQUENCE [LARGE SCALE GENOMIC DNA]</scope>
    <source>
        <strain evidence="2 3">Georgia GA2</strain>
    </source>
</reference>
<dbReference type="Proteomes" id="UP000007266">
    <property type="component" value="Linkage group 9"/>
</dbReference>
<accession>D6X0N4</accession>